<evidence type="ECO:0000313" key="5">
    <source>
        <dbReference type="EMBL" id="GEU50515.1"/>
    </source>
</evidence>
<dbReference type="Pfam" id="PF17919">
    <property type="entry name" value="RT_RNaseH_2"/>
    <property type="match status" value="1"/>
</dbReference>
<feature type="region of interest" description="Disordered" evidence="2">
    <location>
        <begin position="42"/>
        <end position="66"/>
    </location>
</feature>
<dbReference type="InterPro" id="IPR043128">
    <property type="entry name" value="Rev_trsase/Diguanyl_cyclase"/>
</dbReference>
<comment type="caution">
    <text evidence="5">The sequence shown here is derived from an EMBL/GenBank/DDBJ whole genome shotgun (WGS) entry which is preliminary data.</text>
</comment>
<evidence type="ECO:0000259" key="4">
    <source>
        <dbReference type="Pfam" id="PF17919"/>
    </source>
</evidence>
<keyword evidence="5" id="KW-0808">Transferase</keyword>
<sequence>MGTRSNSSYLFYLLQDPESLIRRRNLGEPSSLFDFEEVMNNNHKQESPPHKGPPLMVRPNGQAPRTMEELCQPSINGRGGPIASIPIQATDFGLQMMRQFQMVKVVDTKYETCGGPHSFTECPAVGGNTQETTYATTGNYNLGGRGNNFNQALTYQAPTHQPQVVPQVSDFQAYMKENDAEDLKAITTRSGVTLAGPLVSPSPSKEVDREPETITDQVLTESTNNVPPLVVQPSLASSYFPLFLLLRCPRNLHFKLSFTDDLLHMPKFALMFKILLNNKEKMFDLATNPMNVNCSAIILKKLPEKLGDPNKFLIPCDFLEFDECLTLSNLVGQTSKYSYNDVESINRVDVIDIACEEYVQEVLGFFDNSKSGNPTLISDPIIALSSPSLTPFEGGDFILEEIEAYLTSESIPPGIDYTDLDLEGDILLLDELLNNDPSLSPLPLKELNVEEIKTVKSSIDEPSELELKELPSHLDMCMMEIFHDMIEKTMEVFMDDFSVFGDSFSSCLSHLNTMLQRCEDTNLVLNWEKCHFMVKERIVLGHKISKNGLEVDRAKVDVITNSSDYRKRPMTHLLEKETPFVFSKDCINAFETLKKKLTEAPTLVVPDWNLPFELMCDACDFTIGAFLGQHHAALKYNLSKQDAKPILIRLENPHTDVLENKDINENFPLETRGNISSGSTPWFSDFSNYDAENFIVKGMSSQQKKKFFKDVKHYFWDNPYLFKICADQVIRRSVHGQEAVDILMACHNGPVEGHHGANLTAKKSLILVFIGLLFTEMPMTWSHGVTLVNVKAKSRNDCPRFRSLLCSLFYPSSTRASIFRIWESDIRDLIDLTFNILA</sequence>
<dbReference type="GO" id="GO:0003964">
    <property type="term" value="F:RNA-directed DNA polymerase activity"/>
    <property type="evidence" value="ECO:0007669"/>
    <property type="project" value="UniProtKB-KW"/>
</dbReference>
<accession>A0A6L2KR74</accession>
<feature type="domain" description="Reverse transcriptase" evidence="3">
    <location>
        <begin position="471"/>
        <end position="544"/>
    </location>
</feature>
<dbReference type="InterPro" id="IPR041577">
    <property type="entry name" value="RT_RNaseH_2"/>
</dbReference>
<dbReference type="PANTHER" id="PTHR37984:SF5">
    <property type="entry name" value="PROTEIN NYNRIN-LIKE"/>
    <property type="match status" value="1"/>
</dbReference>
<evidence type="ECO:0000256" key="1">
    <source>
        <dbReference type="ARBA" id="ARBA00023268"/>
    </source>
</evidence>
<dbReference type="PANTHER" id="PTHR37984">
    <property type="entry name" value="PROTEIN CBG26694"/>
    <property type="match status" value="1"/>
</dbReference>
<proteinExistence type="predicted"/>
<protein>
    <submittedName>
        <fullName evidence="5">Reverse transcriptase domain-containing protein</fullName>
    </submittedName>
</protein>
<reference evidence="5" key="1">
    <citation type="journal article" date="2019" name="Sci. Rep.">
        <title>Draft genome of Tanacetum cinerariifolium, the natural source of mosquito coil.</title>
        <authorList>
            <person name="Yamashiro T."/>
            <person name="Shiraishi A."/>
            <person name="Satake H."/>
            <person name="Nakayama K."/>
        </authorList>
    </citation>
    <scope>NUCLEOTIDE SEQUENCE</scope>
</reference>
<dbReference type="AlphaFoldDB" id="A0A6L2KR74"/>
<dbReference type="SUPFAM" id="SSF56672">
    <property type="entry name" value="DNA/RNA polymerases"/>
    <property type="match status" value="1"/>
</dbReference>
<dbReference type="InterPro" id="IPR050951">
    <property type="entry name" value="Retrovirus_Pol_polyprotein"/>
</dbReference>
<dbReference type="Pfam" id="PF00078">
    <property type="entry name" value="RVT_1"/>
    <property type="match status" value="1"/>
</dbReference>
<dbReference type="InterPro" id="IPR000477">
    <property type="entry name" value="RT_dom"/>
</dbReference>
<dbReference type="InterPro" id="IPR043502">
    <property type="entry name" value="DNA/RNA_pol_sf"/>
</dbReference>
<feature type="domain" description="Reverse transcriptase/retrotransposon-derived protein RNase H-like" evidence="4">
    <location>
        <begin position="583"/>
        <end position="632"/>
    </location>
</feature>
<keyword evidence="5" id="KW-0548">Nucleotidyltransferase</keyword>
<gene>
    <name evidence="5" type="ORF">Tci_022493</name>
</gene>
<dbReference type="EMBL" id="BKCJ010002726">
    <property type="protein sequence ID" value="GEU50515.1"/>
    <property type="molecule type" value="Genomic_DNA"/>
</dbReference>
<evidence type="ECO:0000256" key="2">
    <source>
        <dbReference type="SAM" id="MobiDB-lite"/>
    </source>
</evidence>
<keyword evidence="5" id="KW-0695">RNA-directed DNA polymerase</keyword>
<keyword evidence="1" id="KW-0511">Multifunctional enzyme</keyword>
<name>A0A6L2KR74_TANCI</name>
<dbReference type="Gene3D" id="3.30.70.270">
    <property type="match status" value="2"/>
</dbReference>
<organism evidence="5">
    <name type="scientific">Tanacetum cinerariifolium</name>
    <name type="common">Dalmatian daisy</name>
    <name type="synonym">Chrysanthemum cinerariifolium</name>
    <dbReference type="NCBI Taxonomy" id="118510"/>
    <lineage>
        <taxon>Eukaryota</taxon>
        <taxon>Viridiplantae</taxon>
        <taxon>Streptophyta</taxon>
        <taxon>Embryophyta</taxon>
        <taxon>Tracheophyta</taxon>
        <taxon>Spermatophyta</taxon>
        <taxon>Magnoliopsida</taxon>
        <taxon>eudicotyledons</taxon>
        <taxon>Gunneridae</taxon>
        <taxon>Pentapetalae</taxon>
        <taxon>asterids</taxon>
        <taxon>campanulids</taxon>
        <taxon>Asterales</taxon>
        <taxon>Asteraceae</taxon>
        <taxon>Asteroideae</taxon>
        <taxon>Anthemideae</taxon>
        <taxon>Anthemidinae</taxon>
        <taxon>Tanacetum</taxon>
    </lineage>
</organism>
<evidence type="ECO:0000259" key="3">
    <source>
        <dbReference type="Pfam" id="PF00078"/>
    </source>
</evidence>